<dbReference type="InterPro" id="IPR001853">
    <property type="entry name" value="DSBA-like_thioredoxin_dom"/>
</dbReference>
<keyword evidence="3" id="KW-1185">Reference proteome</keyword>
<evidence type="ECO:0000259" key="1">
    <source>
        <dbReference type="Pfam" id="PF01323"/>
    </source>
</evidence>
<evidence type="ECO:0000313" key="3">
    <source>
        <dbReference type="Proteomes" id="UP001501138"/>
    </source>
</evidence>
<gene>
    <name evidence="2" type="ORF">GCM10009809_01010</name>
</gene>
<accession>A0ABN2INT9</accession>
<dbReference type="SUPFAM" id="SSF52833">
    <property type="entry name" value="Thioredoxin-like"/>
    <property type="match status" value="1"/>
</dbReference>
<dbReference type="EMBL" id="BAAAPM010000001">
    <property type="protein sequence ID" value="GAA1708587.1"/>
    <property type="molecule type" value="Genomic_DNA"/>
</dbReference>
<dbReference type="PANTHER" id="PTHR13887:SF41">
    <property type="entry name" value="THIOREDOXIN SUPERFAMILY PROTEIN"/>
    <property type="match status" value="1"/>
</dbReference>
<name>A0ABN2INT9_9MICO</name>
<dbReference type="CDD" id="cd03024">
    <property type="entry name" value="DsbA_FrnE"/>
    <property type="match status" value="1"/>
</dbReference>
<dbReference type="InterPro" id="IPR036249">
    <property type="entry name" value="Thioredoxin-like_sf"/>
</dbReference>
<dbReference type="Proteomes" id="UP001501138">
    <property type="component" value="Unassembled WGS sequence"/>
</dbReference>
<proteinExistence type="predicted"/>
<dbReference type="RefSeq" id="WP_344244565.1">
    <property type="nucleotide sequence ID" value="NZ_BAAAPM010000001.1"/>
</dbReference>
<sequence length="256" mass="27277">MTALSPSAAPDASAAPVRLRLDVWLDVACPWCVVGELRLARVLRSLPFADQVDLRFRSYQLQPDAPERSQVKQPEYLAGRGMDMARFRAAQQQLVAMGAEHGFHFDQDSAVPSNTRTAHRLIQAAGEAGVQREVVEALFAVYFADGRDVGDPEVLRTAVTAAGLPADVADRVLADPTAYRDAVADDISHAAQIGVSGVPFTVIDGRYGISGAQSEDMMRDAISTVYAELNPAPRVVPIGGVQTADDTACGPDGCSI</sequence>
<protein>
    <submittedName>
        <fullName evidence="2">DsbA family oxidoreductase</fullName>
    </submittedName>
</protein>
<organism evidence="2 3">
    <name type="scientific">Isoptericola hypogeus</name>
    <dbReference type="NCBI Taxonomy" id="300179"/>
    <lineage>
        <taxon>Bacteria</taxon>
        <taxon>Bacillati</taxon>
        <taxon>Actinomycetota</taxon>
        <taxon>Actinomycetes</taxon>
        <taxon>Micrococcales</taxon>
        <taxon>Promicromonosporaceae</taxon>
        <taxon>Isoptericola</taxon>
    </lineage>
</organism>
<dbReference type="Pfam" id="PF01323">
    <property type="entry name" value="DSBA"/>
    <property type="match status" value="1"/>
</dbReference>
<comment type="caution">
    <text evidence="2">The sequence shown here is derived from an EMBL/GenBank/DDBJ whole genome shotgun (WGS) entry which is preliminary data.</text>
</comment>
<dbReference type="PANTHER" id="PTHR13887">
    <property type="entry name" value="GLUTATHIONE S-TRANSFERASE KAPPA"/>
    <property type="match status" value="1"/>
</dbReference>
<feature type="domain" description="DSBA-like thioredoxin" evidence="1">
    <location>
        <begin position="21"/>
        <end position="222"/>
    </location>
</feature>
<reference evidence="2 3" key="1">
    <citation type="journal article" date="2019" name="Int. J. Syst. Evol. Microbiol.">
        <title>The Global Catalogue of Microorganisms (GCM) 10K type strain sequencing project: providing services to taxonomists for standard genome sequencing and annotation.</title>
        <authorList>
            <consortium name="The Broad Institute Genomics Platform"/>
            <consortium name="The Broad Institute Genome Sequencing Center for Infectious Disease"/>
            <person name="Wu L."/>
            <person name="Ma J."/>
        </authorList>
    </citation>
    <scope>NUCLEOTIDE SEQUENCE [LARGE SCALE GENOMIC DNA]</scope>
    <source>
        <strain evidence="2 3">JCM 15589</strain>
    </source>
</reference>
<evidence type="ECO:0000313" key="2">
    <source>
        <dbReference type="EMBL" id="GAA1708587.1"/>
    </source>
</evidence>
<dbReference type="Gene3D" id="3.40.30.10">
    <property type="entry name" value="Glutaredoxin"/>
    <property type="match status" value="1"/>
</dbReference>